<evidence type="ECO:0000259" key="2">
    <source>
        <dbReference type="PROSITE" id="PS50089"/>
    </source>
</evidence>
<feature type="domain" description="RING-type" evidence="2">
    <location>
        <begin position="62"/>
        <end position="104"/>
    </location>
</feature>
<comment type="caution">
    <text evidence="3">The sequence shown here is derived from an EMBL/GenBank/DDBJ whole genome shotgun (WGS) entry which is preliminary data.</text>
</comment>
<gene>
    <name evidence="3" type="ORF">H5410_014143</name>
</gene>
<dbReference type="InterPro" id="IPR001841">
    <property type="entry name" value="Znf_RING"/>
</dbReference>
<dbReference type="InterPro" id="IPR013083">
    <property type="entry name" value="Znf_RING/FYVE/PHD"/>
</dbReference>
<proteinExistence type="predicted"/>
<dbReference type="OrthoDB" id="8062037at2759"/>
<dbReference type="EMBL" id="JACXVP010000003">
    <property type="protein sequence ID" value="KAG5614319.1"/>
    <property type="molecule type" value="Genomic_DNA"/>
</dbReference>
<reference evidence="3 4" key="1">
    <citation type="submission" date="2020-09" db="EMBL/GenBank/DDBJ databases">
        <title>De no assembly of potato wild relative species, Solanum commersonii.</title>
        <authorList>
            <person name="Cho K."/>
        </authorList>
    </citation>
    <scope>NUCLEOTIDE SEQUENCE [LARGE SCALE GENOMIC DNA]</scope>
    <source>
        <strain evidence="3">LZ3.2</strain>
        <tissue evidence="3">Leaf</tissue>
    </source>
</reference>
<dbReference type="GO" id="GO:0016567">
    <property type="term" value="P:protein ubiquitination"/>
    <property type="evidence" value="ECO:0007669"/>
    <property type="project" value="TreeGrafter"/>
</dbReference>
<evidence type="ECO:0000256" key="1">
    <source>
        <dbReference type="PROSITE-ProRule" id="PRU00175"/>
    </source>
</evidence>
<keyword evidence="4" id="KW-1185">Reference proteome</keyword>
<protein>
    <recommendedName>
        <fullName evidence="2">RING-type domain-containing protein</fullName>
    </recommendedName>
</protein>
<keyword evidence="1" id="KW-0863">Zinc-finger</keyword>
<sequence>MLLCYRVKQRPWSNDVEEFVLPNDEDEFVSTTERRTTIVEVLIDISDEAITTPSIKGKNNECSICIEEIKHWEMFLIFPICCHRFHYACIRPWLEENKTCPMCRTHVRDAPLQYAGNDDDLKEDDNHQDLQSTGVVATERVQATPCPMVKSSIEVVIDIFDDEEGTRSKPRIVGINSDCCICLREFEQDDTCGVTILNACGHRFHSDCIIPWFDENKTCPICRTHVNVVTCTMNDE</sequence>
<dbReference type="PANTHER" id="PTHR45676:SF31">
    <property type="entry name" value="RING-H2 FINGER PROTEIN ATL53-RELATED"/>
    <property type="match status" value="1"/>
</dbReference>
<dbReference type="PROSITE" id="PS50089">
    <property type="entry name" value="ZF_RING_2"/>
    <property type="match status" value="2"/>
</dbReference>
<keyword evidence="1" id="KW-0862">Zinc</keyword>
<dbReference type="Pfam" id="PF13639">
    <property type="entry name" value="zf-RING_2"/>
    <property type="match status" value="2"/>
</dbReference>
<feature type="domain" description="RING-type" evidence="2">
    <location>
        <begin position="179"/>
        <end position="223"/>
    </location>
</feature>
<accession>A0A9J5ZQK5</accession>
<organism evidence="3 4">
    <name type="scientific">Solanum commersonii</name>
    <name type="common">Commerson's wild potato</name>
    <name type="synonym">Commerson's nightshade</name>
    <dbReference type="NCBI Taxonomy" id="4109"/>
    <lineage>
        <taxon>Eukaryota</taxon>
        <taxon>Viridiplantae</taxon>
        <taxon>Streptophyta</taxon>
        <taxon>Embryophyta</taxon>
        <taxon>Tracheophyta</taxon>
        <taxon>Spermatophyta</taxon>
        <taxon>Magnoliopsida</taxon>
        <taxon>eudicotyledons</taxon>
        <taxon>Gunneridae</taxon>
        <taxon>Pentapetalae</taxon>
        <taxon>asterids</taxon>
        <taxon>lamiids</taxon>
        <taxon>Solanales</taxon>
        <taxon>Solanaceae</taxon>
        <taxon>Solanoideae</taxon>
        <taxon>Solaneae</taxon>
        <taxon>Solanum</taxon>
    </lineage>
</organism>
<evidence type="ECO:0000313" key="3">
    <source>
        <dbReference type="EMBL" id="KAG5614319.1"/>
    </source>
</evidence>
<dbReference type="AlphaFoldDB" id="A0A9J5ZQK5"/>
<dbReference type="Proteomes" id="UP000824120">
    <property type="component" value="Chromosome 3"/>
</dbReference>
<dbReference type="SUPFAM" id="SSF57850">
    <property type="entry name" value="RING/U-box"/>
    <property type="match status" value="2"/>
</dbReference>
<name>A0A9J5ZQK5_SOLCO</name>
<evidence type="ECO:0000313" key="4">
    <source>
        <dbReference type="Proteomes" id="UP000824120"/>
    </source>
</evidence>
<dbReference type="PANTHER" id="PTHR45676">
    <property type="entry name" value="RING-H2 FINGER PROTEIN ATL51-RELATED"/>
    <property type="match status" value="1"/>
</dbReference>
<dbReference type="GO" id="GO:0008270">
    <property type="term" value="F:zinc ion binding"/>
    <property type="evidence" value="ECO:0007669"/>
    <property type="project" value="UniProtKB-KW"/>
</dbReference>
<dbReference type="Gene3D" id="3.30.40.10">
    <property type="entry name" value="Zinc/RING finger domain, C3HC4 (zinc finger)"/>
    <property type="match status" value="2"/>
</dbReference>
<dbReference type="SMART" id="SM00184">
    <property type="entry name" value="RING"/>
    <property type="match status" value="2"/>
</dbReference>
<keyword evidence="1" id="KW-0479">Metal-binding</keyword>